<reference evidence="1 2" key="1">
    <citation type="journal article" date="2022" name="Hortic Res">
        <title>A haplotype resolved chromosomal level avocado genome allows analysis of novel avocado genes.</title>
        <authorList>
            <person name="Nath O."/>
            <person name="Fletcher S.J."/>
            <person name="Hayward A."/>
            <person name="Shaw L.M."/>
            <person name="Masouleh A.K."/>
            <person name="Furtado A."/>
            <person name="Henry R.J."/>
            <person name="Mitter N."/>
        </authorList>
    </citation>
    <scope>NUCLEOTIDE SEQUENCE [LARGE SCALE GENOMIC DNA]</scope>
    <source>
        <strain evidence="2">cv. Hass</strain>
    </source>
</reference>
<sequence>MYSNFKEQAIEYVRQAVHEENAGNSFPLYMNELKYFKTHLNYENNPKIKDAITQKFIEYLRRAKEIQQFLMMENGDAAIATRPKSKSKDGDGEEGKDPEQAKLRAGPISED</sequence>
<name>A0ACC2MFS2_PERAE</name>
<dbReference type="Proteomes" id="UP001234297">
    <property type="component" value="Chromosome 2"/>
</dbReference>
<evidence type="ECO:0000313" key="2">
    <source>
        <dbReference type="Proteomes" id="UP001234297"/>
    </source>
</evidence>
<keyword evidence="2" id="KW-1185">Reference proteome</keyword>
<dbReference type="EMBL" id="CM056810">
    <property type="protein sequence ID" value="KAJ8644204.1"/>
    <property type="molecule type" value="Genomic_DNA"/>
</dbReference>
<evidence type="ECO:0000313" key="1">
    <source>
        <dbReference type="EMBL" id="KAJ8644204.1"/>
    </source>
</evidence>
<accession>A0ACC2MFS2</accession>
<proteinExistence type="predicted"/>
<protein>
    <submittedName>
        <fullName evidence="1">Uncharacterized protein</fullName>
    </submittedName>
</protein>
<organism evidence="1 2">
    <name type="scientific">Persea americana</name>
    <name type="common">Avocado</name>
    <dbReference type="NCBI Taxonomy" id="3435"/>
    <lineage>
        <taxon>Eukaryota</taxon>
        <taxon>Viridiplantae</taxon>
        <taxon>Streptophyta</taxon>
        <taxon>Embryophyta</taxon>
        <taxon>Tracheophyta</taxon>
        <taxon>Spermatophyta</taxon>
        <taxon>Magnoliopsida</taxon>
        <taxon>Magnoliidae</taxon>
        <taxon>Laurales</taxon>
        <taxon>Lauraceae</taxon>
        <taxon>Persea</taxon>
    </lineage>
</organism>
<gene>
    <name evidence="1" type="ORF">MRB53_005952</name>
</gene>
<comment type="caution">
    <text evidence="1">The sequence shown here is derived from an EMBL/GenBank/DDBJ whole genome shotgun (WGS) entry which is preliminary data.</text>
</comment>